<sequence length="1315" mass="134755">MPARQINASDTLLVIDAIESASAKELDVLSDIHRAIIGRTATSSADSHKTKLQDSNASILASIARRERGGDTSTVSANRSQLHDLRNTSGELKISISPEVLQIGDSGNQKTSFSRVFPQKSVAAAGFGEFNSKLQSISSIVQPKSIGGTSNLTGMAGGATENHHFVIGNTARKWQLNDGSDRLNRNKKQTDNGVTGSRDSSGRFVSRDKVEAGTEKKKDDQEKSLIKRLSAFFSNKSGDGSTGEVAGMAAGGVLYSAGKEAAGLVGGVNSSVVSLKEWRDKRKERASAISGEPIRFPGMASANAPTKSQQAYSSNTTNKVVSVLTSQQEQLAKSDEEIIRILGDIRDKSSKGAGGGRGIIGSILSALGGRAIGRALGSRIMSGIAMALGGGALVKLFKRLAGVGPGSTTSRGGRGRSSAGGTQDKAKPRTKAGRPKAKGGKLAKIAAGAGGLAAGTYGAIKGVFGGGANDDAAEIDKPEPKKKEPKRRKSSRSKRGRARARITTATRVPAGAAATTAAKVSTGVAAGAAGVAATTAAKTATGAAAAGTSTAAAKAATTAAQAPASAAATKVATESTGKAAGEKLAGKAAGKLAAKGALKAIPIIGTVIGAGLDAADGYTDEEAQRSTFKLAEGQKVSGRHKTEYAAANIVDMGGLVSGASGLLADGARAIGLDGVAESLTFNTSDIAQAIDTRVSEIDNGINSVKSFFDPGKDGQVVDAIRVGANKTADAVKELDKSLKGMFSFSGPGGENPAQGEQPAVQGVAAPVQGVGSAVSSVPQIKVPPKNNVSNDLNIGGANARNRTFRNNNFGNLQFVGQEGAELEAPNAKGEQRFAKFDSPEEGFRALANQLSSYAEGTSKAVGYQKLDTVRGIITRFAPEGENDTEGYIKQLSKTLGVRESDRLDLGNADVMTKVMRQIATVEGGAPQVSDEFIKTAIGERSGRKWVGEFNSETLGKINEKRQAEGLAAISHKDQFSRPEKRPAGSRTSELVSAVGAGVNEVAGAAVSGYDTAATYLGELGGKSDAALTDLFNVEGLSVVAPDRGLTLPVGAKLPPGLQTASKAPDAIGALQGKQQTTSYDSAPGVGIGERQPSVVDGTRSLPMGVVPYSSVKKVQKIQPGGQGTPQNIVDAGSSSWWDGFSDVVIESSKTALEGTARNVLQSVGVDIDNPLGSFAATAGDTVGGGVSSVVSGLMANTPLSFLSDTVSGMLGEKSNSLTQQAIGAFQSTPPPVVPNLAASGVAPVYQRDNESRNSDDSIASLLERIAKGVEKQLNMKPEAKETSVNVNATTHSPQPVPRAEVPVEISDSALERLFG</sequence>
<feature type="compositionally biased region" description="Basic and acidic residues" evidence="1">
    <location>
        <begin position="179"/>
        <end position="190"/>
    </location>
</feature>
<feature type="region of interest" description="Disordered" evidence="1">
    <location>
        <begin position="1275"/>
        <end position="1303"/>
    </location>
</feature>
<accession>A0ABT0KIH9</accession>
<name>A0ABT0KIH9_9GAMM</name>
<feature type="compositionally biased region" description="Basic residues" evidence="1">
    <location>
        <begin position="428"/>
        <end position="440"/>
    </location>
</feature>
<evidence type="ECO:0000313" key="2">
    <source>
        <dbReference type="EMBL" id="MCL1031378.1"/>
    </source>
</evidence>
<proteinExistence type="predicted"/>
<evidence type="ECO:0000313" key="3">
    <source>
        <dbReference type="Proteomes" id="UP001165275"/>
    </source>
</evidence>
<feature type="compositionally biased region" description="Basic and acidic residues" evidence="1">
    <location>
        <begin position="205"/>
        <end position="221"/>
    </location>
</feature>
<dbReference type="EMBL" id="JAGQDC010000021">
    <property type="protein sequence ID" value="MCL1031378.1"/>
    <property type="molecule type" value="Genomic_DNA"/>
</dbReference>
<feature type="region of interest" description="Disordered" evidence="1">
    <location>
        <begin position="469"/>
        <end position="500"/>
    </location>
</feature>
<keyword evidence="3" id="KW-1185">Reference proteome</keyword>
<feature type="region of interest" description="Disordered" evidence="1">
    <location>
        <begin position="404"/>
        <end position="440"/>
    </location>
</feature>
<gene>
    <name evidence="2" type="ORF">KAJ71_20500</name>
</gene>
<feature type="compositionally biased region" description="Polar residues" evidence="1">
    <location>
        <begin position="1282"/>
        <end position="1293"/>
    </location>
</feature>
<feature type="compositionally biased region" description="Low complexity" evidence="1">
    <location>
        <begin position="406"/>
        <end position="422"/>
    </location>
</feature>
<feature type="region of interest" description="Disordered" evidence="1">
    <location>
        <begin position="1077"/>
        <end position="1099"/>
    </location>
</feature>
<organism evidence="2 3">
    <name type="scientific">Serratia silvae</name>
    <dbReference type="NCBI Taxonomy" id="2824122"/>
    <lineage>
        <taxon>Bacteria</taxon>
        <taxon>Pseudomonadati</taxon>
        <taxon>Pseudomonadota</taxon>
        <taxon>Gammaproteobacteria</taxon>
        <taxon>Enterobacterales</taxon>
        <taxon>Yersiniaceae</taxon>
        <taxon>Serratia</taxon>
    </lineage>
</organism>
<comment type="caution">
    <text evidence="2">The sequence shown here is derived from an EMBL/GenBank/DDBJ whole genome shotgun (WGS) entry which is preliminary data.</text>
</comment>
<feature type="region of interest" description="Disordered" evidence="1">
    <location>
        <begin position="177"/>
        <end position="221"/>
    </location>
</feature>
<feature type="compositionally biased region" description="Basic residues" evidence="1">
    <location>
        <begin position="483"/>
        <end position="500"/>
    </location>
</feature>
<dbReference type="Proteomes" id="UP001165275">
    <property type="component" value="Unassembled WGS sequence"/>
</dbReference>
<dbReference type="RefSeq" id="WP_248947388.1">
    <property type="nucleotide sequence ID" value="NZ_CBCSGY010000016.1"/>
</dbReference>
<reference evidence="2" key="1">
    <citation type="submission" date="2021-04" db="EMBL/GenBank/DDBJ databases">
        <title>Genome sequence of Serratia sp. arafor3.</title>
        <authorList>
            <person name="Besaury L."/>
        </authorList>
    </citation>
    <scope>NUCLEOTIDE SEQUENCE</scope>
    <source>
        <strain evidence="2">Arafor3</strain>
    </source>
</reference>
<evidence type="ECO:0000256" key="1">
    <source>
        <dbReference type="SAM" id="MobiDB-lite"/>
    </source>
</evidence>
<protein>
    <submittedName>
        <fullName evidence="2">Uncharacterized protein</fullName>
    </submittedName>
</protein>